<dbReference type="PANTHER" id="PTHR35186:SF4">
    <property type="entry name" value="PRION-INHIBITION AND PROPAGATION HELO DOMAIN-CONTAINING PROTEIN"/>
    <property type="match status" value="1"/>
</dbReference>
<name>A0A428SF31_9HYPO</name>
<feature type="signal peptide" evidence="2">
    <location>
        <begin position="1"/>
        <end position="23"/>
    </location>
</feature>
<dbReference type="PANTHER" id="PTHR35186">
    <property type="entry name" value="ANK_REP_REGION DOMAIN-CONTAINING PROTEIN"/>
    <property type="match status" value="1"/>
</dbReference>
<feature type="region of interest" description="Disordered" evidence="1">
    <location>
        <begin position="328"/>
        <end position="401"/>
    </location>
</feature>
<evidence type="ECO:0000256" key="2">
    <source>
        <dbReference type="SAM" id="SignalP"/>
    </source>
</evidence>
<feature type="compositionally biased region" description="Basic and acidic residues" evidence="1">
    <location>
        <begin position="391"/>
        <end position="401"/>
    </location>
</feature>
<reference evidence="3 4" key="1">
    <citation type="submission" date="2017-06" db="EMBL/GenBank/DDBJ databases">
        <title>Comparative genomic analysis of Ambrosia Fusariam Clade fungi.</title>
        <authorList>
            <person name="Stajich J.E."/>
            <person name="Carrillo J."/>
            <person name="Kijimoto T."/>
            <person name="Eskalen A."/>
            <person name="O'Donnell K."/>
            <person name="Kasson M."/>
        </authorList>
    </citation>
    <scope>NUCLEOTIDE SEQUENCE [LARGE SCALE GENOMIC DNA]</scope>
    <source>
        <strain evidence="3 4">NRRL62606</strain>
    </source>
</reference>
<keyword evidence="2" id="KW-0732">Signal</keyword>
<evidence type="ECO:0000313" key="3">
    <source>
        <dbReference type="EMBL" id="RSL88380.1"/>
    </source>
</evidence>
<comment type="caution">
    <text evidence="3">The sequence shown here is derived from an EMBL/GenBank/DDBJ whole genome shotgun (WGS) entry which is preliminary data.</text>
</comment>
<dbReference type="AlphaFoldDB" id="A0A428SF31"/>
<evidence type="ECO:0000313" key="4">
    <source>
        <dbReference type="Proteomes" id="UP000287972"/>
    </source>
</evidence>
<organism evidence="3 4">
    <name type="scientific">Fusarium floridanum</name>
    <dbReference type="NCBI Taxonomy" id="1325733"/>
    <lineage>
        <taxon>Eukaryota</taxon>
        <taxon>Fungi</taxon>
        <taxon>Dikarya</taxon>
        <taxon>Ascomycota</taxon>
        <taxon>Pezizomycotina</taxon>
        <taxon>Sordariomycetes</taxon>
        <taxon>Hypocreomycetidae</taxon>
        <taxon>Hypocreales</taxon>
        <taxon>Nectriaceae</taxon>
        <taxon>Fusarium</taxon>
        <taxon>Fusarium solani species complex</taxon>
    </lineage>
</organism>
<evidence type="ECO:0000256" key="1">
    <source>
        <dbReference type="SAM" id="MobiDB-lite"/>
    </source>
</evidence>
<dbReference type="Proteomes" id="UP000287972">
    <property type="component" value="Unassembled WGS sequence"/>
</dbReference>
<accession>A0A428SF31</accession>
<dbReference type="EMBL" id="NKCL01000023">
    <property type="protein sequence ID" value="RSL88380.1"/>
    <property type="molecule type" value="Genomic_DNA"/>
</dbReference>
<gene>
    <name evidence="3" type="ORF">CEP51_001715</name>
</gene>
<evidence type="ECO:0008006" key="5">
    <source>
        <dbReference type="Google" id="ProtNLM"/>
    </source>
</evidence>
<feature type="chain" id="PRO_5019572653" description="Prion-inhibition and propagation HeLo domain-containing protein" evidence="2">
    <location>
        <begin position="24"/>
        <end position="401"/>
    </location>
</feature>
<proteinExistence type="predicted"/>
<keyword evidence="4" id="KW-1185">Reference proteome</keyword>
<protein>
    <recommendedName>
        <fullName evidence="5">Prion-inhibition and propagation HeLo domain-containing protein</fullName>
    </recommendedName>
</protein>
<sequence length="401" mass="45352">MSGFEVAGIVLGALPLLIEGAKATKFYLRGIERWWQFETDFEAFVRAITFEDVIFTQNLDLLLLPLDLSDNERNSLKASSKSSLWRHPDIVAQLNHHLREALPLFTRLLNELRISLDELHEMIPVKNAWTPPNPVQDEILKLCISFCRRRQPVLDSASKANQQLERILRNAHHIQSAAQAPSFGHGRDNSTSKGVDRFIKLQRQSQVLYSALKAGLNCRCNEQHRCGLGAQWDKPKGPALALLIGDNKMGRKQIRWELEAADRSRPQCQGNFRDLDRDKDLRRQQNELAEVVENGELAPVPTSTFLAVTDTGMSNKKRPWTNKFRELTKPKRLLKPMPKGPSNSSAEEGQDEQVPFVKKPAPQLAPNVVQHRNGGKDPRRGSQYIFKAKSVTKEAGKPLSL</sequence>